<dbReference type="AlphaFoldDB" id="A0A166NUP1"/>
<sequence>MSFCSVHGDDRSRDMGRRRGEIEAESAEFGSELRLRVMASTGSGCDGCGMMIGRVARELLQASEDGGTAHNVGISAGRSDRFRCELGWVDIRCKARQVVGGNLLEIVCPVVYLYYFSGIPSTFRYERPRERVRRTAQSAANPCEPRLLTSIR</sequence>
<feature type="compositionally biased region" description="Basic and acidic residues" evidence="1">
    <location>
        <begin position="7"/>
        <end position="20"/>
    </location>
</feature>
<evidence type="ECO:0000256" key="1">
    <source>
        <dbReference type="SAM" id="MobiDB-lite"/>
    </source>
</evidence>
<proteinExistence type="predicted"/>
<protein>
    <submittedName>
        <fullName evidence="2">Uncharacterized protein</fullName>
    </submittedName>
</protein>
<reference evidence="2 3" key="1">
    <citation type="journal article" date="2016" name="Mol. Biol. Evol.">
        <title>Comparative Genomics of Early-Diverging Mushroom-Forming Fungi Provides Insights into the Origins of Lignocellulose Decay Capabilities.</title>
        <authorList>
            <person name="Nagy L.G."/>
            <person name="Riley R."/>
            <person name="Tritt A."/>
            <person name="Adam C."/>
            <person name="Daum C."/>
            <person name="Floudas D."/>
            <person name="Sun H."/>
            <person name="Yadav J.S."/>
            <person name="Pangilinan J."/>
            <person name="Larsson K.H."/>
            <person name="Matsuura K."/>
            <person name="Barry K."/>
            <person name="Labutti K."/>
            <person name="Kuo R."/>
            <person name="Ohm R.A."/>
            <person name="Bhattacharya S.S."/>
            <person name="Shirouzu T."/>
            <person name="Yoshinaga Y."/>
            <person name="Martin F.M."/>
            <person name="Grigoriev I.V."/>
            <person name="Hibbett D.S."/>
        </authorList>
    </citation>
    <scope>NUCLEOTIDE SEQUENCE [LARGE SCALE GENOMIC DNA]</scope>
    <source>
        <strain evidence="2 3">CBS 109695</strain>
    </source>
</reference>
<gene>
    <name evidence="2" type="ORF">FIBSPDRAFT_389689</name>
</gene>
<dbReference type="EMBL" id="KV417521">
    <property type="protein sequence ID" value="KZP25400.1"/>
    <property type="molecule type" value="Genomic_DNA"/>
</dbReference>
<evidence type="ECO:0000313" key="3">
    <source>
        <dbReference type="Proteomes" id="UP000076532"/>
    </source>
</evidence>
<dbReference type="Proteomes" id="UP000076532">
    <property type="component" value="Unassembled WGS sequence"/>
</dbReference>
<name>A0A166NUP1_9AGAM</name>
<keyword evidence="3" id="KW-1185">Reference proteome</keyword>
<accession>A0A166NUP1</accession>
<evidence type="ECO:0000313" key="2">
    <source>
        <dbReference type="EMBL" id="KZP25400.1"/>
    </source>
</evidence>
<feature type="region of interest" description="Disordered" evidence="1">
    <location>
        <begin position="1"/>
        <end position="20"/>
    </location>
</feature>
<organism evidence="2 3">
    <name type="scientific">Athelia psychrophila</name>
    <dbReference type="NCBI Taxonomy" id="1759441"/>
    <lineage>
        <taxon>Eukaryota</taxon>
        <taxon>Fungi</taxon>
        <taxon>Dikarya</taxon>
        <taxon>Basidiomycota</taxon>
        <taxon>Agaricomycotina</taxon>
        <taxon>Agaricomycetes</taxon>
        <taxon>Agaricomycetidae</taxon>
        <taxon>Atheliales</taxon>
        <taxon>Atheliaceae</taxon>
        <taxon>Athelia</taxon>
    </lineage>
</organism>